<evidence type="ECO:0000313" key="1">
    <source>
        <dbReference type="Ensembl" id="ENSFHEP00000031870.1"/>
    </source>
</evidence>
<evidence type="ECO:0000313" key="2">
    <source>
        <dbReference type="Proteomes" id="UP000265000"/>
    </source>
</evidence>
<organism evidence="1 2">
    <name type="scientific">Fundulus heteroclitus</name>
    <name type="common">Killifish</name>
    <name type="synonym">Mummichog</name>
    <dbReference type="NCBI Taxonomy" id="8078"/>
    <lineage>
        <taxon>Eukaryota</taxon>
        <taxon>Metazoa</taxon>
        <taxon>Chordata</taxon>
        <taxon>Craniata</taxon>
        <taxon>Vertebrata</taxon>
        <taxon>Euteleostomi</taxon>
        <taxon>Actinopterygii</taxon>
        <taxon>Neopterygii</taxon>
        <taxon>Teleostei</taxon>
        <taxon>Neoteleostei</taxon>
        <taxon>Acanthomorphata</taxon>
        <taxon>Ovalentaria</taxon>
        <taxon>Atherinomorphae</taxon>
        <taxon>Cyprinodontiformes</taxon>
        <taxon>Fundulidae</taxon>
        <taxon>Fundulus</taxon>
    </lineage>
</organism>
<reference evidence="1" key="1">
    <citation type="submission" date="2025-08" db="UniProtKB">
        <authorList>
            <consortium name="Ensembl"/>
        </authorList>
    </citation>
    <scope>IDENTIFICATION</scope>
</reference>
<sequence>MSGSEEEKRLYVPYLVHVKTWLQPDPSFSISLKEVNLLVYHGSPDRKSHLG</sequence>
<name>A0A3Q2UL46_FUNHE</name>
<proteinExistence type="predicted"/>
<reference evidence="1" key="2">
    <citation type="submission" date="2025-09" db="UniProtKB">
        <authorList>
            <consortium name="Ensembl"/>
        </authorList>
    </citation>
    <scope>IDENTIFICATION</scope>
</reference>
<accession>A0A3Q2UL46</accession>
<dbReference type="Proteomes" id="UP000265000">
    <property type="component" value="Unplaced"/>
</dbReference>
<dbReference type="AlphaFoldDB" id="A0A3Q2UL46"/>
<protein>
    <submittedName>
        <fullName evidence="1">Uncharacterized protein</fullName>
    </submittedName>
</protein>
<keyword evidence="2" id="KW-1185">Reference proteome</keyword>
<dbReference type="Ensembl" id="ENSFHET00000024709.1">
    <property type="protein sequence ID" value="ENSFHEP00000031870.1"/>
    <property type="gene ID" value="ENSFHEG00000018029.1"/>
</dbReference>